<dbReference type="Gene3D" id="2.70.98.10">
    <property type="match status" value="1"/>
</dbReference>
<evidence type="ECO:0000256" key="15">
    <source>
        <dbReference type="SAM" id="SignalP"/>
    </source>
</evidence>
<keyword evidence="8" id="KW-0106">Calcium</keyword>
<dbReference type="InterPro" id="IPR008183">
    <property type="entry name" value="Aldose_1/G6P_1-epimerase"/>
</dbReference>
<evidence type="ECO:0000256" key="12">
    <source>
        <dbReference type="PIRSR" id="PIRSR005096-1"/>
    </source>
</evidence>
<feature type="signal peptide" evidence="15">
    <location>
        <begin position="1"/>
        <end position="25"/>
    </location>
</feature>
<evidence type="ECO:0000256" key="13">
    <source>
        <dbReference type="PIRSR" id="PIRSR005096-2"/>
    </source>
</evidence>
<dbReference type="InterPro" id="IPR014718">
    <property type="entry name" value="GH-type_carb-bd"/>
</dbReference>
<gene>
    <name evidence="16" type="ORF">MKO06_04300</name>
</gene>
<sequence>MKNHFKPFRLLLLALALVFVQCKDAQKNNESENVSENQEKNSENTMKIIKNDFGKTAAGEAVEQYTISNEAGLEMSVISYGGIITHLKVPNKDGKYEDVVLGFDNIQDYENGSPYFGAIIGRYGNRIADAKFSLDGEEYQLEKNDGPNSLHGGEKGFDKVVWDVEPGTSEDSASLKFTYTSKDGEGGFPGNLETTVTYTLTSDNELQIEYEATTDKKTVVNLTQHSYFNLTGDFSKTILDHVVEINADQYLPVDKTLIPTGELRSVEGTPFDFTEPTPVSEGMKLEESNEQLKRGPGFDHCWVLNEQDSGMRFAASAYDPESGRYMEVMTNEPAMQFYTGNFLDGTLPAKGGGSYGKRTGFCMETQHYPDSPNQEAFPSTVLEPGETYTSQTTYKFSVK</sequence>
<dbReference type="GO" id="GO:0005737">
    <property type="term" value="C:cytoplasm"/>
    <property type="evidence" value="ECO:0007669"/>
    <property type="project" value="UniProtKB-SubCell"/>
</dbReference>
<keyword evidence="15" id="KW-0732">Signal</keyword>
<dbReference type="PANTHER" id="PTHR10091:SF0">
    <property type="entry name" value="GALACTOSE MUTAROTASE"/>
    <property type="match status" value="1"/>
</dbReference>
<keyword evidence="10 11" id="KW-0119">Carbohydrate metabolism</keyword>
<dbReference type="NCBIfam" id="NF008277">
    <property type="entry name" value="PRK11055.1"/>
    <property type="match status" value="1"/>
</dbReference>
<dbReference type="InterPro" id="IPR047215">
    <property type="entry name" value="Galactose_mutarotase-like"/>
</dbReference>
<comment type="cofactor">
    <cofactor evidence="1">
        <name>Ca(2+)</name>
        <dbReference type="ChEBI" id="CHEBI:29108"/>
    </cofactor>
</comment>
<feature type="binding site" evidence="14">
    <location>
        <begin position="125"/>
        <end position="126"/>
    </location>
    <ligand>
        <name>beta-D-galactose</name>
        <dbReference type="ChEBI" id="CHEBI:27667"/>
    </ligand>
</feature>
<evidence type="ECO:0000256" key="14">
    <source>
        <dbReference type="PIRSR" id="PIRSR005096-3"/>
    </source>
</evidence>
<organism evidence="16 17">
    <name type="scientific">Christiangramia oceanisediminis</name>
    <dbReference type="NCBI Taxonomy" id="2920386"/>
    <lineage>
        <taxon>Bacteria</taxon>
        <taxon>Pseudomonadati</taxon>
        <taxon>Bacteroidota</taxon>
        <taxon>Flavobacteriia</taxon>
        <taxon>Flavobacteriales</taxon>
        <taxon>Flavobacteriaceae</taxon>
        <taxon>Christiangramia</taxon>
    </lineage>
</organism>
<comment type="subunit">
    <text evidence="5">Monomer.</text>
</comment>
<proteinExistence type="inferred from homology"/>
<dbReference type="Pfam" id="PF01263">
    <property type="entry name" value="Aldose_epim"/>
    <property type="match status" value="1"/>
</dbReference>
<evidence type="ECO:0000256" key="10">
    <source>
        <dbReference type="ARBA" id="ARBA00023277"/>
    </source>
</evidence>
<evidence type="ECO:0000313" key="16">
    <source>
        <dbReference type="EMBL" id="MCP9199117.1"/>
    </source>
</evidence>
<comment type="catalytic activity">
    <reaction evidence="11">
        <text>alpha-D-glucose = beta-D-glucose</text>
        <dbReference type="Rhea" id="RHEA:10264"/>
        <dbReference type="ChEBI" id="CHEBI:15903"/>
        <dbReference type="ChEBI" id="CHEBI:17925"/>
        <dbReference type="EC" id="5.1.3.3"/>
    </reaction>
</comment>
<comment type="caution">
    <text evidence="16">The sequence shown here is derived from an EMBL/GenBank/DDBJ whole genome shotgun (WGS) entry which is preliminary data.</text>
</comment>
<dbReference type="EMBL" id="JANCNS010000001">
    <property type="protein sequence ID" value="MCP9199117.1"/>
    <property type="molecule type" value="Genomic_DNA"/>
</dbReference>
<feature type="active site" description="Proton donor" evidence="12">
    <location>
        <position position="225"/>
    </location>
</feature>
<keyword evidence="9 11" id="KW-0413">Isomerase</keyword>
<keyword evidence="17" id="KW-1185">Reference proteome</keyword>
<comment type="subcellular location">
    <subcellularLocation>
        <location evidence="2">Cytoplasm</location>
    </subcellularLocation>
</comment>
<evidence type="ECO:0000256" key="1">
    <source>
        <dbReference type="ARBA" id="ARBA00001913"/>
    </source>
</evidence>
<dbReference type="AlphaFoldDB" id="A0A9X2I8E9"/>
<evidence type="ECO:0000256" key="5">
    <source>
        <dbReference type="ARBA" id="ARBA00011245"/>
    </source>
</evidence>
<evidence type="ECO:0000256" key="9">
    <source>
        <dbReference type="ARBA" id="ARBA00023235"/>
    </source>
</evidence>
<keyword evidence="7" id="KW-0597">Phosphoprotein</keyword>
<evidence type="ECO:0000256" key="8">
    <source>
        <dbReference type="ARBA" id="ARBA00022837"/>
    </source>
</evidence>
<feature type="active site" description="Proton acceptor" evidence="12">
    <location>
        <position position="364"/>
    </location>
</feature>
<evidence type="ECO:0000256" key="7">
    <source>
        <dbReference type="ARBA" id="ARBA00022553"/>
    </source>
</evidence>
<dbReference type="PIRSF" id="PIRSF005096">
    <property type="entry name" value="GALM"/>
    <property type="match status" value="1"/>
</dbReference>
<dbReference type="PANTHER" id="PTHR10091">
    <property type="entry name" value="ALDOSE-1-EPIMERASE"/>
    <property type="match status" value="1"/>
</dbReference>
<reference evidence="16" key="1">
    <citation type="submission" date="2022-07" db="EMBL/GenBank/DDBJ databases">
        <title>Gramela sediminis sp. nov., isolated from deep-sea sediment of the Indian Ocean.</title>
        <authorList>
            <person name="Shi H."/>
        </authorList>
    </citation>
    <scope>NUCLEOTIDE SEQUENCE</scope>
    <source>
        <strain evidence="16">GC03-9</strain>
    </source>
</reference>
<dbReference type="EC" id="5.1.3.3" evidence="11"/>
<comment type="similarity">
    <text evidence="4 11">Belongs to the aldose epimerase family.</text>
</comment>
<evidence type="ECO:0000256" key="3">
    <source>
        <dbReference type="ARBA" id="ARBA00005028"/>
    </source>
</evidence>
<feature type="binding site" evidence="14">
    <location>
        <begin position="225"/>
        <end position="227"/>
    </location>
    <ligand>
        <name>beta-D-galactose</name>
        <dbReference type="ChEBI" id="CHEBI:27667"/>
    </ligand>
</feature>
<feature type="binding site" evidence="13">
    <location>
        <position position="299"/>
    </location>
    <ligand>
        <name>beta-D-galactose</name>
        <dbReference type="ChEBI" id="CHEBI:27667"/>
    </ligand>
</feature>
<evidence type="ECO:0000313" key="17">
    <source>
        <dbReference type="Proteomes" id="UP001155280"/>
    </source>
</evidence>
<evidence type="ECO:0000256" key="2">
    <source>
        <dbReference type="ARBA" id="ARBA00004496"/>
    </source>
</evidence>
<name>A0A9X2I8E9_9FLAO</name>
<protein>
    <recommendedName>
        <fullName evidence="11">Aldose 1-epimerase</fullName>
        <ecNumber evidence="11">5.1.3.3</ecNumber>
    </recommendedName>
</protein>
<dbReference type="InterPro" id="IPR015443">
    <property type="entry name" value="Aldose_1-epimerase"/>
</dbReference>
<dbReference type="FunFam" id="2.70.98.10:FF:000003">
    <property type="entry name" value="Aldose 1-epimerase"/>
    <property type="match status" value="1"/>
</dbReference>
<dbReference type="InterPro" id="IPR011013">
    <property type="entry name" value="Gal_mutarotase_sf_dom"/>
</dbReference>
<keyword evidence="6" id="KW-0963">Cytoplasm</keyword>
<feature type="chain" id="PRO_5040864408" description="Aldose 1-epimerase" evidence="15">
    <location>
        <begin position="26"/>
        <end position="399"/>
    </location>
</feature>
<accession>A0A9X2I8E9</accession>
<evidence type="ECO:0000256" key="6">
    <source>
        <dbReference type="ARBA" id="ARBA00022490"/>
    </source>
</evidence>
<dbReference type="GO" id="GO:0030246">
    <property type="term" value="F:carbohydrate binding"/>
    <property type="evidence" value="ECO:0007669"/>
    <property type="project" value="InterPro"/>
</dbReference>
<dbReference type="Proteomes" id="UP001155280">
    <property type="component" value="Unassembled WGS sequence"/>
</dbReference>
<dbReference type="GO" id="GO:0006006">
    <property type="term" value="P:glucose metabolic process"/>
    <property type="evidence" value="ECO:0007669"/>
    <property type="project" value="TreeGrafter"/>
</dbReference>
<comment type="pathway">
    <text evidence="3 11">Carbohydrate metabolism; hexose metabolism.</text>
</comment>
<dbReference type="RefSeq" id="WP_241549428.1">
    <property type="nucleotide sequence ID" value="NZ_JANCNS010000001.1"/>
</dbReference>
<evidence type="ECO:0000256" key="4">
    <source>
        <dbReference type="ARBA" id="ARBA00006206"/>
    </source>
</evidence>
<dbReference type="CDD" id="cd09019">
    <property type="entry name" value="galactose_mutarotase_like"/>
    <property type="match status" value="1"/>
</dbReference>
<dbReference type="SUPFAM" id="SSF74650">
    <property type="entry name" value="Galactose mutarotase-like"/>
    <property type="match status" value="1"/>
</dbReference>
<dbReference type="GO" id="GO:0004034">
    <property type="term" value="F:aldose 1-epimerase activity"/>
    <property type="evidence" value="ECO:0007669"/>
    <property type="project" value="UniProtKB-EC"/>
</dbReference>
<dbReference type="GO" id="GO:0033499">
    <property type="term" value="P:galactose catabolic process via UDP-galactose, Leloir pathway"/>
    <property type="evidence" value="ECO:0007669"/>
    <property type="project" value="TreeGrafter"/>
</dbReference>
<evidence type="ECO:0000256" key="11">
    <source>
        <dbReference type="PIRNR" id="PIRNR005096"/>
    </source>
</evidence>